<gene>
    <name evidence="2" type="ORF">DSCA_45350</name>
</gene>
<evidence type="ECO:0008006" key="4">
    <source>
        <dbReference type="Google" id="ProtNLM"/>
    </source>
</evidence>
<evidence type="ECO:0000313" key="2">
    <source>
        <dbReference type="EMBL" id="BBO70605.1"/>
    </source>
</evidence>
<dbReference type="RefSeq" id="WP_155318542.1">
    <property type="nucleotide sequence ID" value="NZ_AP021874.1"/>
</dbReference>
<dbReference type="PROSITE" id="PS51257">
    <property type="entry name" value="PROKAR_LIPOPROTEIN"/>
    <property type="match status" value="1"/>
</dbReference>
<organism evidence="2 3">
    <name type="scientific">Desulfosarcina alkanivorans</name>
    <dbReference type="NCBI Taxonomy" id="571177"/>
    <lineage>
        <taxon>Bacteria</taxon>
        <taxon>Pseudomonadati</taxon>
        <taxon>Thermodesulfobacteriota</taxon>
        <taxon>Desulfobacteria</taxon>
        <taxon>Desulfobacterales</taxon>
        <taxon>Desulfosarcinaceae</taxon>
        <taxon>Desulfosarcina</taxon>
    </lineage>
</organism>
<feature type="signal peptide" evidence="1">
    <location>
        <begin position="1"/>
        <end position="19"/>
    </location>
</feature>
<dbReference type="InterPro" id="IPR011990">
    <property type="entry name" value="TPR-like_helical_dom_sf"/>
</dbReference>
<accession>A0A5K7YQK2</accession>
<sequence>MAKCIRLALLVLSLMLLGACGPDTIFLRPALDTPDQHVKNGHNLLARGKIDAASAEFERAKILDDAYAPAYIGIALVKGHRGDIDGGLKILNLARELADTPEETGAVDQGFNLLEEMRATAQD</sequence>
<dbReference type="Proteomes" id="UP000427906">
    <property type="component" value="Chromosome"/>
</dbReference>
<dbReference type="Gene3D" id="1.25.40.10">
    <property type="entry name" value="Tetratricopeptide repeat domain"/>
    <property type="match status" value="1"/>
</dbReference>
<dbReference type="AlphaFoldDB" id="A0A5K7YQK2"/>
<reference evidence="2 3" key="1">
    <citation type="submission" date="2019-11" db="EMBL/GenBank/DDBJ databases">
        <title>Comparative genomics of hydrocarbon-degrading Desulfosarcina strains.</title>
        <authorList>
            <person name="Watanabe M."/>
            <person name="Kojima H."/>
            <person name="Fukui M."/>
        </authorList>
    </citation>
    <scope>NUCLEOTIDE SEQUENCE [LARGE SCALE GENOMIC DNA]</scope>
    <source>
        <strain evidence="2 3">PL12</strain>
    </source>
</reference>
<feature type="chain" id="PRO_5024298975" description="Lipoprotein" evidence="1">
    <location>
        <begin position="20"/>
        <end position="123"/>
    </location>
</feature>
<proteinExistence type="predicted"/>
<dbReference type="OrthoDB" id="9812168at2"/>
<dbReference type="SUPFAM" id="SSF48452">
    <property type="entry name" value="TPR-like"/>
    <property type="match status" value="1"/>
</dbReference>
<evidence type="ECO:0000313" key="3">
    <source>
        <dbReference type="Proteomes" id="UP000427906"/>
    </source>
</evidence>
<protein>
    <recommendedName>
        <fullName evidence="4">Lipoprotein</fullName>
    </recommendedName>
</protein>
<keyword evidence="3" id="KW-1185">Reference proteome</keyword>
<dbReference type="KEGG" id="dalk:DSCA_45350"/>
<name>A0A5K7YQK2_9BACT</name>
<dbReference type="EMBL" id="AP021874">
    <property type="protein sequence ID" value="BBO70605.1"/>
    <property type="molecule type" value="Genomic_DNA"/>
</dbReference>
<evidence type="ECO:0000256" key="1">
    <source>
        <dbReference type="SAM" id="SignalP"/>
    </source>
</evidence>
<keyword evidence="1" id="KW-0732">Signal</keyword>